<keyword evidence="1" id="KW-0732">Signal</keyword>
<feature type="chain" id="PRO_5042193635" evidence="1">
    <location>
        <begin position="20"/>
        <end position="110"/>
    </location>
</feature>
<accession>A0AAF3ERL5</accession>
<feature type="signal peptide" evidence="1">
    <location>
        <begin position="1"/>
        <end position="19"/>
    </location>
</feature>
<dbReference type="AlphaFoldDB" id="A0AAF3ERL5"/>
<dbReference type="Proteomes" id="UP000887575">
    <property type="component" value="Unassembled WGS sequence"/>
</dbReference>
<reference evidence="3" key="1">
    <citation type="submission" date="2024-02" db="UniProtKB">
        <authorList>
            <consortium name="WormBaseParasite"/>
        </authorList>
    </citation>
    <scope>IDENTIFICATION</scope>
</reference>
<evidence type="ECO:0000313" key="2">
    <source>
        <dbReference type="Proteomes" id="UP000887575"/>
    </source>
</evidence>
<sequence>MSLHYSLCFFMLFVSVLQAFPQFMMPAEDFSIETPPRPFLAPRHIFSENVDDDRLKRMFVARIGKRGSYGGWGLPDKRMAFYAARIGKRSSVRLPWDTHAFRMPPHLRLA</sequence>
<keyword evidence="2" id="KW-1185">Reference proteome</keyword>
<protein>
    <submittedName>
        <fullName evidence="3">Uncharacterized protein</fullName>
    </submittedName>
</protein>
<dbReference type="WBParaSite" id="MBELARI_LOCUS16744">
    <property type="protein sequence ID" value="MBELARI_LOCUS16744"/>
    <property type="gene ID" value="MBELARI_LOCUS16744"/>
</dbReference>
<organism evidence="2 3">
    <name type="scientific">Mesorhabditis belari</name>
    <dbReference type="NCBI Taxonomy" id="2138241"/>
    <lineage>
        <taxon>Eukaryota</taxon>
        <taxon>Metazoa</taxon>
        <taxon>Ecdysozoa</taxon>
        <taxon>Nematoda</taxon>
        <taxon>Chromadorea</taxon>
        <taxon>Rhabditida</taxon>
        <taxon>Rhabditina</taxon>
        <taxon>Rhabditomorpha</taxon>
        <taxon>Rhabditoidea</taxon>
        <taxon>Rhabditidae</taxon>
        <taxon>Mesorhabditinae</taxon>
        <taxon>Mesorhabditis</taxon>
    </lineage>
</organism>
<evidence type="ECO:0000313" key="3">
    <source>
        <dbReference type="WBParaSite" id="MBELARI_LOCUS16744"/>
    </source>
</evidence>
<evidence type="ECO:0000256" key="1">
    <source>
        <dbReference type="SAM" id="SignalP"/>
    </source>
</evidence>
<proteinExistence type="predicted"/>
<name>A0AAF3ERL5_9BILA</name>